<reference evidence="11 12" key="1">
    <citation type="journal article" date="2008" name="Science">
        <title>The Physcomitrella genome reveals evolutionary insights into the conquest of land by plants.</title>
        <authorList>
            <person name="Rensing S."/>
            <person name="Lang D."/>
            <person name="Zimmer A."/>
            <person name="Terry A."/>
            <person name="Salamov A."/>
            <person name="Shapiro H."/>
            <person name="Nishiyama T."/>
            <person name="Perroud P.-F."/>
            <person name="Lindquist E."/>
            <person name="Kamisugi Y."/>
            <person name="Tanahashi T."/>
            <person name="Sakakibara K."/>
            <person name="Fujita T."/>
            <person name="Oishi K."/>
            <person name="Shin-I T."/>
            <person name="Kuroki Y."/>
            <person name="Toyoda A."/>
            <person name="Suzuki Y."/>
            <person name="Hashimoto A."/>
            <person name="Yamaguchi K."/>
            <person name="Sugano A."/>
            <person name="Kohara Y."/>
            <person name="Fujiyama A."/>
            <person name="Anterola A."/>
            <person name="Aoki S."/>
            <person name="Ashton N."/>
            <person name="Barbazuk W.B."/>
            <person name="Barker E."/>
            <person name="Bennetzen J."/>
            <person name="Bezanilla M."/>
            <person name="Blankenship R."/>
            <person name="Cho S.H."/>
            <person name="Dutcher S."/>
            <person name="Estelle M."/>
            <person name="Fawcett J.A."/>
            <person name="Gundlach H."/>
            <person name="Hanada K."/>
            <person name="Heyl A."/>
            <person name="Hicks K.A."/>
            <person name="Hugh J."/>
            <person name="Lohr M."/>
            <person name="Mayer K."/>
            <person name="Melkozernov A."/>
            <person name="Murata T."/>
            <person name="Nelson D."/>
            <person name="Pils B."/>
            <person name="Prigge M."/>
            <person name="Reiss B."/>
            <person name="Renner T."/>
            <person name="Rombauts S."/>
            <person name="Rushton P."/>
            <person name="Sanderfoot A."/>
            <person name="Schween G."/>
            <person name="Shiu S.-H."/>
            <person name="Stueber K."/>
            <person name="Theodoulou F.L."/>
            <person name="Tu H."/>
            <person name="Van de Peer Y."/>
            <person name="Verrier P.J."/>
            <person name="Waters E."/>
            <person name="Wood A."/>
            <person name="Yang L."/>
            <person name="Cove D."/>
            <person name="Cuming A."/>
            <person name="Hasebe M."/>
            <person name="Lucas S."/>
            <person name="Mishler D.B."/>
            <person name="Reski R."/>
            <person name="Grigoriev I."/>
            <person name="Quatrano R.S."/>
            <person name="Boore J.L."/>
        </authorList>
    </citation>
    <scope>NUCLEOTIDE SEQUENCE [LARGE SCALE GENOMIC DNA]</scope>
    <source>
        <strain evidence="11 12">cv. Gransden 2004</strain>
    </source>
</reference>
<evidence type="ECO:0000256" key="1">
    <source>
        <dbReference type="ARBA" id="ARBA00007447"/>
    </source>
</evidence>
<dbReference type="Pfam" id="PF14543">
    <property type="entry name" value="TAXi_N"/>
    <property type="match status" value="1"/>
</dbReference>
<evidence type="ECO:0000313" key="11">
    <source>
        <dbReference type="EnsemblPlants" id="Pp3c26_9030V3.2"/>
    </source>
</evidence>
<reference evidence="11" key="3">
    <citation type="submission" date="2020-12" db="UniProtKB">
        <authorList>
            <consortium name="EnsemblPlants"/>
        </authorList>
    </citation>
    <scope>IDENTIFICATION</scope>
</reference>
<evidence type="ECO:0000256" key="8">
    <source>
        <dbReference type="RuleBase" id="RU000454"/>
    </source>
</evidence>
<keyword evidence="6" id="KW-0325">Glycoprotein</keyword>
<keyword evidence="2 8" id="KW-0645">Protease</keyword>
<dbReference type="InterPro" id="IPR032799">
    <property type="entry name" value="TAXi_C"/>
</dbReference>
<keyword evidence="3 9" id="KW-0732">Signal</keyword>
<feature type="domain" description="Peptidase A1" evidence="10">
    <location>
        <begin position="127"/>
        <end position="466"/>
    </location>
</feature>
<dbReference type="RefSeq" id="XP_024366675.1">
    <property type="nucleotide sequence ID" value="XM_024510907.2"/>
</dbReference>
<feature type="chain" id="PRO_5029503978" description="Peptidase A1 domain-containing protein" evidence="9">
    <location>
        <begin position="26"/>
        <end position="470"/>
    </location>
</feature>
<reference evidence="11 12" key="2">
    <citation type="journal article" date="2018" name="Plant J.">
        <title>The Physcomitrella patens chromosome-scale assembly reveals moss genome structure and evolution.</title>
        <authorList>
            <person name="Lang D."/>
            <person name="Ullrich K.K."/>
            <person name="Murat F."/>
            <person name="Fuchs J."/>
            <person name="Jenkins J."/>
            <person name="Haas F.B."/>
            <person name="Piednoel M."/>
            <person name="Gundlach H."/>
            <person name="Van Bel M."/>
            <person name="Meyberg R."/>
            <person name="Vives C."/>
            <person name="Morata J."/>
            <person name="Symeonidi A."/>
            <person name="Hiss M."/>
            <person name="Muchero W."/>
            <person name="Kamisugi Y."/>
            <person name="Saleh O."/>
            <person name="Blanc G."/>
            <person name="Decker E.L."/>
            <person name="van Gessel N."/>
            <person name="Grimwood J."/>
            <person name="Hayes R.D."/>
            <person name="Graham S.W."/>
            <person name="Gunter L.E."/>
            <person name="McDaniel S.F."/>
            <person name="Hoernstein S.N.W."/>
            <person name="Larsson A."/>
            <person name="Li F.W."/>
            <person name="Perroud P.F."/>
            <person name="Phillips J."/>
            <person name="Ranjan P."/>
            <person name="Rokshar D.S."/>
            <person name="Rothfels C.J."/>
            <person name="Schneider L."/>
            <person name="Shu S."/>
            <person name="Stevenson D.W."/>
            <person name="Thummler F."/>
            <person name="Tillich M."/>
            <person name="Villarreal Aguilar J.C."/>
            <person name="Widiez T."/>
            <person name="Wong G.K."/>
            <person name="Wymore A."/>
            <person name="Zhang Y."/>
            <person name="Zimmer A.D."/>
            <person name="Quatrano R.S."/>
            <person name="Mayer K.F.X."/>
            <person name="Goodstein D."/>
            <person name="Casacuberta J.M."/>
            <person name="Vandepoele K."/>
            <person name="Reski R."/>
            <person name="Cuming A.C."/>
            <person name="Tuskan G.A."/>
            <person name="Maumus F."/>
            <person name="Salse J."/>
            <person name="Schmutz J."/>
            <person name="Rensing S.A."/>
        </authorList>
    </citation>
    <scope>NUCLEOTIDE SEQUENCE [LARGE SCALE GENOMIC DNA]</scope>
    <source>
        <strain evidence="11 12">cv. Gransden 2004</strain>
    </source>
</reference>
<dbReference type="AlphaFoldDB" id="A0A7I4CZR4"/>
<keyword evidence="5 8" id="KW-0378">Hydrolase</keyword>
<dbReference type="InterPro" id="IPR021109">
    <property type="entry name" value="Peptidase_aspartic_dom_sf"/>
</dbReference>
<dbReference type="PANTHER" id="PTHR47967:SF128">
    <property type="entry name" value="ASPARTIC PROTEINASE CDR1-LIKE"/>
    <property type="match status" value="1"/>
</dbReference>
<dbReference type="InterPro" id="IPR033121">
    <property type="entry name" value="PEPTIDASE_A1"/>
</dbReference>
<feature type="signal peptide" evidence="9">
    <location>
        <begin position="1"/>
        <end position="25"/>
    </location>
</feature>
<dbReference type="PRINTS" id="PR00792">
    <property type="entry name" value="PEPSIN"/>
</dbReference>
<evidence type="ECO:0000256" key="7">
    <source>
        <dbReference type="PIRSR" id="PIRSR601461-1"/>
    </source>
</evidence>
<evidence type="ECO:0000256" key="9">
    <source>
        <dbReference type="SAM" id="SignalP"/>
    </source>
</evidence>
<dbReference type="Proteomes" id="UP000006727">
    <property type="component" value="Chromosome 26"/>
</dbReference>
<dbReference type="Pfam" id="PF14541">
    <property type="entry name" value="TAXi_C"/>
    <property type="match status" value="1"/>
</dbReference>
<organism evidence="11 12">
    <name type="scientific">Physcomitrium patens</name>
    <name type="common">Spreading-leaved earth moss</name>
    <name type="synonym">Physcomitrella patens</name>
    <dbReference type="NCBI Taxonomy" id="3218"/>
    <lineage>
        <taxon>Eukaryota</taxon>
        <taxon>Viridiplantae</taxon>
        <taxon>Streptophyta</taxon>
        <taxon>Embryophyta</taxon>
        <taxon>Bryophyta</taxon>
        <taxon>Bryophytina</taxon>
        <taxon>Bryopsida</taxon>
        <taxon>Funariidae</taxon>
        <taxon>Funariales</taxon>
        <taxon>Funariaceae</taxon>
        <taxon>Physcomitrium</taxon>
    </lineage>
</organism>
<evidence type="ECO:0000256" key="2">
    <source>
        <dbReference type="ARBA" id="ARBA00022670"/>
    </source>
</evidence>
<dbReference type="PROSITE" id="PS00141">
    <property type="entry name" value="ASP_PROTEASE"/>
    <property type="match status" value="1"/>
</dbReference>
<gene>
    <name evidence="11" type="primary">LOC112277973</name>
</gene>
<name>A0A7I4CZR4_PHYPA</name>
<dbReference type="PANTHER" id="PTHR47967">
    <property type="entry name" value="OS07G0603500 PROTEIN-RELATED"/>
    <property type="match status" value="1"/>
</dbReference>
<evidence type="ECO:0000256" key="4">
    <source>
        <dbReference type="ARBA" id="ARBA00022750"/>
    </source>
</evidence>
<dbReference type="EnsemblPlants" id="Pp3c26_9030V3.2">
    <property type="protein sequence ID" value="Pp3c26_9030V3.2"/>
    <property type="gene ID" value="Pp3c26_9030"/>
</dbReference>
<evidence type="ECO:0000256" key="5">
    <source>
        <dbReference type="ARBA" id="ARBA00022801"/>
    </source>
</evidence>
<evidence type="ECO:0000256" key="6">
    <source>
        <dbReference type="ARBA" id="ARBA00023180"/>
    </source>
</evidence>
<evidence type="ECO:0000256" key="3">
    <source>
        <dbReference type="ARBA" id="ARBA00022729"/>
    </source>
</evidence>
<accession>A0A7I4CZR4</accession>
<dbReference type="CDD" id="cd05476">
    <property type="entry name" value="pepsin_A_like_plant"/>
    <property type="match status" value="1"/>
</dbReference>
<dbReference type="FunFam" id="2.40.70.10:FF:000034">
    <property type="entry name" value="Aspartyl protease family protein"/>
    <property type="match status" value="1"/>
</dbReference>
<dbReference type="Gene3D" id="2.40.70.10">
    <property type="entry name" value="Acid Proteases"/>
    <property type="match status" value="2"/>
</dbReference>
<sequence length="470" mass="50337">MGRHLGLPVLLVVLAILLFVQFAVAADEGFGRHFNYFETASFPHRVDGAVVATTFGDPAKAAFTVNLLRRDQHEKLAGVSGKSWQQSFTEAVQRSHERVAFYTLKLSPDAFGSQEFQSPVKAGNGEYLMTLTLGSPPQSFDVIVDTGSDLNWVQCLPCRVCYQQPGPKFDPSKSRSFRKAACTDNLCNALPLKACAANVCQYQYTYGDQSNTNGDLAFETISLNNGAGTQSVPNFAFGCGTQNLGTFAGAAGLVGLGQGPLSLNSQLSHTFANKFSYCLVSLNSLSASPLTFGSIAAAANIQYTSIVVNARHPTYYYVQLNSIEVGGQPLNLAPSVFAIDQSTGRGGTIIDSGTTITMLTLPAYSAVLRAYESFVNYPRLDGSAYGLDLCFNIAGVSNPSVPDMVFKFQGADFQMRGENLFVLVDTSATTLCLAMGGSQGFSIIGNIQQQNHLVVYDLEAKKIGFATADC</sequence>
<dbReference type="InterPro" id="IPR051708">
    <property type="entry name" value="Plant_Aspart_Prot_A1"/>
</dbReference>
<evidence type="ECO:0000259" key="10">
    <source>
        <dbReference type="PROSITE" id="PS51767"/>
    </source>
</evidence>
<feature type="active site" evidence="7">
    <location>
        <position position="351"/>
    </location>
</feature>
<protein>
    <recommendedName>
        <fullName evidence="10">Peptidase A1 domain-containing protein</fullName>
    </recommendedName>
</protein>
<dbReference type="GO" id="GO:0006508">
    <property type="term" value="P:proteolysis"/>
    <property type="evidence" value="ECO:0007669"/>
    <property type="project" value="UniProtKB-KW"/>
</dbReference>
<dbReference type="Gramene" id="Pp3c26_9030V3.2">
    <property type="protein sequence ID" value="Pp3c26_9030V3.2"/>
    <property type="gene ID" value="Pp3c26_9030"/>
</dbReference>
<proteinExistence type="inferred from homology"/>
<comment type="similarity">
    <text evidence="1 8">Belongs to the peptidase A1 family.</text>
</comment>
<dbReference type="SUPFAM" id="SSF50630">
    <property type="entry name" value="Acid proteases"/>
    <property type="match status" value="1"/>
</dbReference>
<dbReference type="GO" id="GO:0004190">
    <property type="term" value="F:aspartic-type endopeptidase activity"/>
    <property type="evidence" value="ECO:0007669"/>
    <property type="project" value="UniProtKB-KW"/>
</dbReference>
<dbReference type="InterPro" id="IPR032861">
    <property type="entry name" value="TAXi_N"/>
</dbReference>
<dbReference type="PROSITE" id="PS51767">
    <property type="entry name" value="PEPTIDASE_A1"/>
    <property type="match status" value="1"/>
</dbReference>
<dbReference type="InterPro" id="IPR001461">
    <property type="entry name" value="Aspartic_peptidase_A1"/>
</dbReference>
<evidence type="ECO:0000313" key="12">
    <source>
        <dbReference type="Proteomes" id="UP000006727"/>
    </source>
</evidence>
<feature type="active site" evidence="7">
    <location>
        <position position="145"/>
    </location>
</feature>
<dbReference type="InterPro" id="IPR001969">
    <property type="entry name" value="Aspartic_peptidase_AS"/>
</dbReference>
<keyword evidence="12" id="KW-1185">Reference proteome</keyword>
<dbReference type="GeneID" id="112277973"/>
<keyword evidence="4 8" id="KW-0064">Aspartyl protease</keyword>
<dbReference type="FunFam" id="2.40.70.10:FF:000016">
    <property type="entry name" value="Probable aspartic protease At2g35615"/>
    <property type="match status" value="1"/>
</dbReference>
<dbReference type="InterPro" id="IPR034161">
    <property type="entry name" value="Pepsin-like_plant"/>
</dbReference>
<dbReference type="EMBL" id="ABEU02000026">
    <property type="status" value="NOT_ANNOTATED_CDS"/>
    <property type="molecule type" value="Genomic_DNA"/>
</dbReference>